<comment type="caution">
    <text evidence="2">The sequence shown here is derived from an EMBL/GenBank/DDBJ whole genome shotgun (WGS) entry which is preliminary data.</text>
</comment>
<accession>A0A0J6VDI2</accession>
<name>A0A0J6VDI2_9MYCO</name>
<evidence type="ECO:0000313" key="2">
    <source>
        <dbReference type="EMBL" id="KMO67583.1"/>
    </source>
</evidence>
<dbReference type="RefSeq" id="WP_048473771.1">
    <property type="nucleotide sequence ID" value="NZ_JYNL01000069.1"/>
</dbReference>
<evidence type="ECO:0000256" key="1">
    <source>
        <dbReference type="SAM" id="SignalP"/>
    </source>
</evidence>
<evidence type="ECO:0000313" key="3">
    <source>
        <dbReference type="Proteomes" id="UP000036513"/>
    </source>
</evidence>
<feature type="signal peptide" evidence="1">
    <location>
        <begin position="1"/>
        <end position="27"/>
    </location>
</feature>
<keyword evidence="1" id="KW-0732">Signal</keyword>
<sequence precursor="true">MTNYTFTAAAAAALTAATLGLAAPALAAPTAVSAEDTISQLEAEGNRVVVTRQSSAPLDEATVVNLTTGPDIWKRVWDANFDDQHLTRTGNIIYLTVK</sequence>
<dbReference type="EMBL" id="JYNL01000069">
    <property type="protein sequence ID" value="KMO67583.1"/>
    <property type="molecule type" value="Genomic_DNA"/>
</dbReference>
<dbReference type="Proteomes" id="UP000036513">
    <property type="component" value="Unassembled WGS sequence"/>
</dbReference>
<feature type="chain" id="PRO_5005282744" evidence="1">
    <location>
        <begin position="28"/>
        <end position="98"/>
    </location>
</feature>
<organism evidence="2 3">
    <name type="scientific">Mycolicibacterium chlorophenolicum</name>
    <dbReference type="NCBI Taxonomy" id="37916"/>
    <lineage>
        <taxon>Bacteria</taxon>
        <taxon>Bacillati</taxon>
        <taxon>Actinomycetota</taxon>
        <taxon>Actinomycetes</taxon>
        <taxon>Mycobacteriales</taxon>
        <taxon>Mycobacteriaceae</taxon>
        <taxon>Mycolicibacterium</taxon>
    </lineage>
</organism>
<dbReference type="AlphaFoldDB" id="A0A0J6VDI2"/>
<dbReference type="PATRIC" id="fig|37916.4.peg.6852"/>
<proteinExistence type="predicted"/>
<reference evidence="2 3" key="1">
    <citation type="journal article" date="2015" name="Genome Biol. Evol.">
        <title>Characterization of Three Mycobacterium spp. with Potential Use in Bioremediation by Genome Sequencing and Comparative Genomics.</title>
        <authorList>
            <person name="Das S."/>
            <person name="Pettersson B.M."/>
            <person name="Behra P.R."/>
            <person name="Ramesh M."/>
            <person name="Dasgupta S."/>
            <person name="Bhattacharya A."/>
            <person name="Kirsebom L.A."/>
        </authorList>
    </citation>
    <scope>NUCLEOTIDE SEQUENCE [LARGE SCALE GENOMIC DNA]</scope>
    <source>
        <strain evidence="2 3">DSM 43826</strain>
    </source>
</reference>
<keyword evidence="3" id="KW-1185">Reference proteome</keyword>
<gene>
    <name evidence="2" type="ORF">MCHLDSM_06835</name>
</gene>
<protein>
    <submittedName>
        <fullName evidence="2">Uncharacterized protein</fullName>
    </submittedName>
</protein>